<evidence type="ECO:0000256" key="1">
    <source>
        <dbReference type="SAM" id="MobiDB-lite"/>
    </source>
</evidence>
<reference evidence="2 3" key="1">
    <citation type="submission" date="2023-05" db="EMBL/GenBank/DDBJ databases">
        <title>Streptantibioticus silvisoli sp. nov., acidotolerant actinomycetes 1 from pine litter.</title>
        <authorList>
            <person name="Swiecimska M."/>
            <person name="Golinska P."/>
            <person name="Sangal V."/>
            <person name="Wachnowicz B."/>
            <person name="Goodfellow M."/>
        </authorList>
    </citation>
    <scope>NUCLEOTIDE SEQUENCE [LARGE SCALE GENOMIC DNA]</scope>
    <source>
        <strain evidence="2 3">SL54</strain>
    </source>
</reference>
<dbReference type="EMBL" id="JAAGKO020000027">
    <property type="protein sequence ID" value="MDI5964812.1"/>
    <property type="molecule type" value="Genomic_DNA"/>
</dbReference>
<gene>
    <name evidence="2" type="ORF">POF43_019145</name>
</gene>
<dbReference type="RefSeq" id="WP_271323188.1">
    <property type="nucleotide sequence ID" value="NZ_JAAGKO020000027.1"/>
</dbReference>
<organism evidence="2 3">
    <name type="scientific">Streptantibioticus silvisoli</name>
    <dbReference type="NCBI Taxonomy" id="2705255"/>
    <lineage>
        <taxon>Bacteria</taxon>
        <taxon>Bacillati</taxon>
        <taxon>Actinomycetota</taxon>
        <taxon>Actinomycetes</taxon>
        <taxon>Kitasatosporales</taxon>
        <taxon>Streptomycetaceae</taxon>
        <taxon>Streptantibioticus</taxon>
    </lineage>
</organism>
<protein>
    <recommendedName>
        <fullName evidence="4">PASTA domain-containing protein</fullName>
    </recommendedName>
</protein>
<keyword evidence="3" id="KW-1185">Reference proteome</keyword>
<proteinExistence type="predicted"/>
<feature type="region of interest" description="Disordered" evidence="1">
    <location>
        <begin position="107"/>
        <end position="133"/>
    </location>
</feature>
<sequence length="214" mass="22461">MSISRVLPSDNAEKATRLLEEDEKGTQIVGTPGGEQRLSVIYEDGMWELIFRSSNRGDIATNGPRPCGPPDRLCPRELIPGGTMRTRTIPAVAVLLLATAGCGPTVTHGHGPEKTAAAAPKAKPKPSAPAESCSPTRDVIVWTKEPGLAATAQVLGNYDIQTCQTTFASLPHSSPTEAGYCTEAAYASDNPGYNADATPAKRPEHVQVTVGPAC</sequence>
<evidence type="ECO:0008006" key="4">
    <source>
        <dbReference type="Google" id="ProtNLM"/>
    </source>
</evidence>
<evidence type="ECO:0000313" key="3">
    <source>
        <dbReference type="Proteomes" id="UP001156398"/>
    </source>
</evidence>
<name>A0ABT6W243_9ACTN</name>
<comment type="caution">
    <text evidence="2">The sequence shown here is derived from an EMBL/GenBank/DDBJ whole genome shotgun (WGS) entry which is preliminary data.</text>
</comment>
<evidence type="ECO:0000313" key="2">
    <source>
        <dbReference type="EMBL" id="MDI5964812.1"/>
    </source>
</evidence>
<accession>A0ABT6W243</accession>
<dbReference type="Proteomes" id="UP001156398">
    <property type="component" value="Unassembled WGS sequence"/>
</dbReference>